<organism evidence="1 2">
    <name type="scientific">Choristoneura fumiferana</name>
    <name type="common">Spruce budworm moth</name>
    <name type="synonym">Archips fumiferana</name>
    <dbReference type="NCBI Taxonomy" id="7141"/>
    <lineage>
        <taxon>Eukaryota</taxon>
        <taxon>Metazoa</taxon>
        <taxon>Ecdysozoa</taxon>
        <taxon>Arthropoda</taxon>
        <taxon>Hexapoda</taxon>
        <taxon>Insecta</taxon>
        <taxon>Pterygota</taxon>
        <taxon>Neoptera</taxon>
        <taxon>Endopterygota</taxon>
        <taxon>Lepidoptera</taxon>
        <taxon>Glossata</taxon>
        <taxon>Ditrysia</taxon>
        <taxon>Tortricoidea</taxon>
        <taxon>Tortricidae</taxon>
        <taxon>Tortricinae</taxon>
        <taxon>Choristoneura</taxon>
    </lineage>
</organism>
<keyword evidence="2" id="KW-1185">Reference proteome</keyword>
<sequence length="111" mass="11313">MAAPVFRNVVPGCGCGGVDILPGQVLVNQPAYTNLIPGLAPGLISPAIVNGQYALPGTNIIQDNSVANNLANTLQLLLVSNLLSNTLPNAPELVVPAVPSCGCCNGVSYIY</sequence>
<proteinExistence type="predicted"/>
<evidence type="ECO:0000313" key="1">
    <source>
        <dbReference type="EMBL" id="KAI8441328.1"/>
    </source>
</evidence>
<comment type="caution">
    <text evidence="1">The sequence shown here is derived from an EMBL/GenBank/DDBJ whole genome shotgun (WGS) entry which is preliminary data.</text>
</comment>
<protein>
    <submittedName>
        <fullName evidence="1">Uncharacterized protein</fullName>
    </submittedName>
</protein>
<dbReference type="EMBL" id="CM046127">
    <property type="protein sequence ID" value="KAI8441328.1"/>
    <property type="molecule type" value="Genomic_DNA"/>
</dbReference>
<dbReference type="Proteomes" id="UP001064048">
    <property type="component" value="Chromosome 27"/>
</dbReference>
<accession>A0ACC0KXZ8</accession>
<evidence type="ECO:0000313" key="2">
    <source>
        <dbReference type="Proteomes" id="UP001064048"/>
    </source>
</evidence>
<gene>
    <name evidence="1" type="ORF">MSG28_014949</name>
</gene>
<name>A0ACC0KXZ8_CHOFU</name>
<reference evidence="1 2" key="1">
    <citation type="journal article" date="2022" name="Genome Biol. Evol.">
        <title>The Spruce Budworm Genome: Reconstructing the Evolutionary History of Antifreeze Proteins.</title>
        <authorList>
            <person name="Beliveau C."/>
            <person name="Gagne P."/>
            <person name="Picq S."/>
            <person name="Vernygora O."/>
            <person name="Keeling C.I."/>
            <person name="Pinkney K."/>
            <person name="Doucet D."/>
            <person name="Wen F."/>
            <person name="Johnston J.S."/>
            <person name="Maaroufi H."/>
            <person name="Boyle B."/>
            <person name="Laroche J."/>
            <person name="Dewar K."/>
            <person name="Juretic N."/>
            <person name="Blackburn G."/>
            <person name="Nisole A."/>
            <person name="Brunet B."/>
            <person name="Brandao M."/>
            <person name="Lumley L."/>
            <person name="Duan J."/>
            <person name="Quan G."/>
            <person name="Lucarotti C.J."/>
            <person name="Roe A.D."/>
            <person name="Sperling F.A.H."/>
            <person name="Levesque R.C."/>
            <person name="Cusson M."/>
        </authorList>
    </citation>
    <scope>NUCLEOTIDE SEQUENCE [LARGE SCALE GENOMIC DNA]</scope>
    <source>
        <strain evidence="1">Glfc:IPQL:Cfum</strain>
    </source>
</reference>